<dbReference type="AlphaFoldDB" id="A0A8S1NVH5"/>
<evidence type="ECO:0000259" key="16">
    <source>
        <dbReference type="PROSITE" id="PS50011"/>
    </source>
</evidence>
<comment type="cofactor">
    <cofactor evidence="1">
        <name>Mg(2+)</name>
        <dbReference type="ChEBI" id="CHEBI:18420"/>
    </cofactor>
</comment>
<evidence type="ECO:0000256" key="2">
    <source>
        <dbReference type="ARBA" id="ARBA00012513"/>
    </source>
</evidence>
<dbReference type="SMART" id="SM00220">
    <property type="entry name" value="S_TKc"/>
    <property type="match status" value="1"/>
</dbReference>
<dbReference type="PANTHER" id="PTHR43895">
    <property type="entry name" value="CALCIUM/CALMODULIN-DEPENDENT PROTEIN KINASE KINASE-RELATED"/>
    <property type="match status" value="1"/>
</dbReference>
<evidence type="ECO:0000256" key="5">
    <source>
        <dbReference type="ARBA" id="ARBA00022723"/>
    </source>
</evidence>
<evidence type="ECO:0000256" key="8">
    <source>
        <dbReference type="ARBA" id="ARBA00022777"/>
    </source>
</evidence>
<evidence type="ECO:0000256" key="13">
    <source>
        <dbReference type="ARBA" id="ARBA00048679"/>
    </source>
</evidence>
<dbReference type="InterPro" id="IPR017441">
    <property type="entry name" value="Protein_kinase_ATP_BS"/>
</dbReference>
<dbReference type="GO" id="GO:0007165">
    <property type="term" value="P:signal transduction"/>
    <property type="evidence" value="ECO:0007669"/>
    <property type="project" value="TreeGrafter"/>
</dbReference>
<dbReference type="EC" id="2.7.11.1" evidence="2"/>
<dbReference type="Proteomes" id="UP000688137">
    <property type="component" value="Unassembled WGS sequence"/>
</dbReference>
<evidence type="ECO:0000256" key="1">
    <source>
        <dbReference type="ARBA" id="ARBA00001946"/>
    </source>
</evidence>
<dbReference type="FunFam" id="1.10.510.10:FF:000945">
    <property type="entry name" value="Uncharacterized protein"/>
    <property type="match status" value="1"/>
</dbReference>
<proteinExistence type="inferred from homology"/>
<keyword evidence="18" id="KW-1185">Reference proteome</keyword>
<evidence type="ECO:0000256" key="10">
    <source>
        <dbReference type="ARBA" id="ARBA00022840"/>
    </source>
</evidence>
<comment type="similarity">
    <text evidence="11">Belongs to the protein kinase superfamily. Ser/Thr protein kinase family. CDPK subfamily.</text>
</comment>
<reference evidence="17" key="1">
    <citation type="submission" date="2021-01" db="EMBL/GenBank/DDBJ databases">
        <authorList>
            <consortium name="Genoscope - CEA"/>
            <person name="William W."/>
        </authorList>
    </citation>
    <scope>NUCLEOTIDE SEQUENCE</scope>
</reference>
<dbReference type="FunFam" id="3.30.200.20:FF:000315">
    <property type="entry name" value="Calcium-dependent protein kinase 3"/>
    <property type="match status" value="1"/>
</dbReference>
<evidence type="ECO:0000256" key="11">
    <source>
        <dbReference type="ARBA" id="ARBA00024334"/>
    </source>
</evidence>
<dbReference type="GO" id="GO:0004674">
    <property type="term" value="F:protein serine/threonine kinase activity"/>
    <property type="evidence" value="ECO:0007669"/>
    <property type="project" value="UniProtKB-KW"/>
</dbReference>
<evidence type="ECO:0000256" key="4">
    <source>
        <dbReference type="ARBA" id="ARBA00022679"/>
    </source>
</evidence>
<keyword evidence="6" id="KW-0677">Repeat</keyword>
<comment type="catalytic activity">
    <reaction evidence="13">
        <text>L-seryl-[protein] + ATP = O-phospho-L-seryl-[protein] + ADP + H(+)</text>
        <dbReference type="Rhea" id="RHEA:17989"/>
        <dbReference type="Rhea" id="RHEA-COMP:9863"/>
        <dbReference type="Rhea" id="RHEA-COMP:11604"/>
        <dbReference type="ChEBI" id="CHEBI:15378"/>
        <dbReference type="ChEBI" id="CHEBI:29999"/>
        <dbReference type="ChEBI" id="CHEBI:30616"/>
        <dbReference type="ChEBI" id="CHEBI:83421"/>
        <dbReference type="ChEBI" id="CHEBI:456216"/>
        <dbReference type="EC" id="2.7.11.1"/>
    </reaction>
</comment>
<keyword evidence="9" id="KW-0106">Calcium</keyword>
<keyword evidence="8" id="KW-0418">Kinase</keyword>
<evidence type="ECO:0000256" key="12">
    <source>
        <dbReference type="ARBA" id="ARBA00047899"/>
    </source>
</evidence>
<evidence type="ECO:0000256" key="15">
    <source>
        <dbReference type="RuleBase" id="RU000304"/>
    </source>
</evidence>
<evidence type="ECO:0000256" key="6">
    <source>
        <dbReference type="ARBA" id="ARBA00022737"/>
    </source>
</evidence>
<feature type="domain" description="Protein kinase" evidence="16">
    <location>
        <begin position="127"/>
        <end position="380"/>
    </location>
</feature>
<keyword evidence="3 15" id="KW-0723">Serine/threonine-protein kinase</keyword>
<keyword evidence="4" id="KW-0808">Transferase</keyword>
<dbReference type="PROSITE" id="PS50011">
    <property type="entry name" value="PROTEIN_KINASE_DOM"/>
    <property type="match status" value="1"/>
</dbReference>
<evidence type="ECO:0000256" key="7">
    <source>
        <dbReference type="ARBA" id="ARBA00022741"/>
    </source>
</evidence>
<feature type="binding site" evidence="14">
    <location>
        <position position="156"/>
    </location>
    <ligand>
        <name>ATP</name>
        <dbReference type="ChEBI" id="CHEBI:30616"/>
    </ligand>
</feature>
<name>A0A8S1NVH5_PARPR</name>
<comment type="caution">
    <text evidence="17">The sequence shown here is derived from an EMBL/GenBank/DDBJ whole genome shotgun (WGS) entry which is preliminary data.</text>
</comment>
<sequence length="495" mass="58093">MKSHISFNCQSILFEPDQPFWKKVDNNIKLDEFTKEELYYYSNKHREYKKKTFGRKGSIIVKFGSKENDIMCCNVRNSLMEQTNHQQYGFGLKFIQNTHYIEVFGQFEYWNQELKKHCIQTNLKTKYTIGRKLGTGSFADVYLIIHNESKQEFAVKIFDKTSIKFDLTCVKQELDILRLMDHPNTSQIIETYESSKYLYLIQEFYKYGSLYDYLIKTEIPEEDTIRTTYKLLEALISIHSKGVLHRDIKPENILLRKPNLEDIVISDFGLAVYYNDNGKYNHQRAGTPGNIAPEILKDQNYDYKVDVYGLGIVLYQMLTSKQSPFYNQNYHKMLSENREGYIDYSQIKASSQTINLLTKMLDPDPLTRYTALQAKQDQAFKKYNRQTIIIKRKKIVKDQTISSFSPRSNSIYFSPSQQQTPPIIVSSPKNSSQFNRRILGLPLRLKHEDRRQFFSPNSNINSGIYSNLSKKNYKISNNQTRNSIYYGMISQKASC</sequence>
<keyword evidence="7 14" id="KW-0547">Nucleotide-binding</keyword>
<evidence type="ECO:0000256" key="3">
    <source>
        <dbReference type="ARBA" id="ARBA00022527"/>
    </source>
</evidence>
<comment type="catalytic activity">
    <reaction evidence="12">
        <text>L-threonyl-[protein] + ATP = O-phospho-L-threonyl-[protein] + ADP + H(+)</text>
        <dbReference type="Rhea" id="RHEA:46608"/>
        <dbReference type="Rhea" id="RHEA-COMP:11060"/>
        <dbReference type="Rhea" id="RHEA-COMP:11605"/>
        <dbReference type="ChEBI" id="CHEBI:15378"/>
        <dbReference type="ChEBI" id="CHEBI:30013"/>
        <dbReference type="ChEBI" id="CHEBI:30616"/>
        <dbReference type="ChEBI" id="CHEBI:61977"/>
        <dbReference type="ChEBI" id="CHEBI:456216"/>
        <dbReference type="EC" id="2.7.11.1"/>
    </reaction>
</comment>
<organism evidence="17 18">
    <name type="scientific">Paramecium primaurelia</name>
    <dbReference type="NCBI Taxonomy" id="5886"/>
    <lineage>
        <taxon>Eukaryota</taxon>
        <taxon>Sar</taxon>
        <taxon>Alveolata</taxon>
        <taxon>Ciliophora</taxon>
        <taxon>Intramacronucleata</taxon>
        <taxon>Oligohymenophorea</taxon>
        <taxon>Peniculida</taxon>
        <taxon>Parameciidae</taxon>
        <taxon>Paramecium</taxon>
    </lineage>
</organism>
<dbReference type="PROSITE" id="PS00107">
    <property type="entry name" value="PROTEIN_KINASE_ATP"/>
    <property type="match status" value="1"/>
</dbReference>
<evidence type="ECO:0000313" key="17">
    <source>
        <dbReference type="EMBL" id="CAD8091144.1"/>
    </source>
</evidence>
<keyword evidence="5" id="KW-0479">Metal-binding</keyword>
<evidence type="ECO:0000313" key="18">
    <source>
        <dbReference type="Proteomes" id="UP000688137"/>
    </source>
</evidence>
<dbReference type="PANTHER" id="PTHR43895:SF32">
    <property type="entry name" value="SERINE_THREONINE-PROTEIN KINASE CHK1"/>
    <property type="match status" value="1"/>
</dbReference>
<dbReference type="Pfam" id="PF00069">
    <property type="entry name" value="Pkinase"/>
    <property type="match status" value="1"/>
</dbReference>
<dbReference type="OMA" id="YIDYSQI"/>
<dbReference type="PROSITE" id="PS00108">
    <property type="entry name" value="PROTEIN_KINASE_ST"/>
    <property type="match status" value="1"/>
</dbReference>
<evidence type="ECO:0000256" key="14">
    <source>
        <dbReference type="PROSITE-ProRule" id="PRU10141"/>
    </source>
</evidence>
<dbReference type="InterPro" id="IPR008271">
    <property type="entry name" value="Ser/Thr_kinase_AS"/>
</dbReference>
<gene>
    <name evidence="17" type="ORF">PPRIM_AZ9-3.1.T0870152</name>
</gene>
<evidence type="ECO:0000256" key="9">
    <source>
        <dbReference type="ARBA" id="ARBA00022837"/>
    </source>
</evidence>
<protein>
    <recommendedName>
        <fullName evidence="2">non-specific serine/threonine protein kinase</fullName>
        <ecNumber evidence="2">2.7.11.1</ecNumber>
    </recommendedName>
</protein>
<dbReference type="GO" id="GO:0005524">
    <property type="term" value="F:ATP binding"/>
    <property type="evidence" value="ECO:0007669"/>
    <property type="project" value="UniProtKB-UniRule"/>
</dbReference>
<dbReference type="InterPro" id="IPR000719">
    <property type="entry name" value="Prot_kinase_dom"/>
</dbReference>
<dbReference type="GO" id="GO:0046872">
    <property type="term" value="F:metal ion binding"/>
    <property type="evidence" value="ECO:0007669"/>
    <property type="project" value="UniProtKB-KW"/>
</dbReference>
<accession>A0A8S1NVH5</accession>
<keyword evidence="10 14" id="KW-0067">ATP-binding</keyword>
<dbReference type="EMBL" id="CAJJDM010000090">
    <property type="protein sequence ID" value="CAD8091144.1"/>
    <property type="molecule type" value="Genomic_DNA"/>
</dbReference>